<keyword evidence="3" id="KW-1185">Reference proteome</keyword>
<dbReference type="InterPro" id="IPR011008">
    <property type="entry name" value="Dimeric_a/b-barrel"/>
</dbReference>
<evidence type="ECO:0000313" key="3">
    <source>
        <dbReference type="Proteomes" id="UP000695802"/>
    </source>
</evidence>
<proteinExistence type="predicted"/>
<organism evidence="2 3">
    <name type="scientific">Xanthomonas bonasiae</name>
    <dbReference type="NCBI Taxonomy" id="2810351"/>
    <lineage>
        <taxon>Bacteria</taxon>
        <taxon>Pseudomonadati</taxon>
        <taxon>Pseudomonadota</taxon>
        <taxon>Gammaproteobacteria</taxon>
        <taxon>Lysobacterales</taxon>
        <taxon>Lysobacteraceae</taxon>
        <taxon>Xanthomonas</taxon>
    </lineage>
</organism>
<sequence length="175" mass="18691">MHANPGGGLHALAWLESLSAAPDLLYAQCCGDDTTQLGRSLHPRAPAPRLTLHRYRRIRSGVSDPQRAPGCVVVTRLATRDAAQAQLHASAAFAALQNGAHALRGLIASHLHLSDDGLSLLDYAEWSSADAQRRALQREPERLPLASHPAASVSRYRPRALTLPGTPTQPAHACA</sequence>
<dbReference type="Gene3D" id="3.30.70.100">
    <property type="match status" value="1"/>
</dbReference>
<name>A0ABS3B7E5_9XANT</name>
<reference evidence="2 3" key="1">
    <citation type="submission" date="2021-02" db="EMBL/GenBank/DDBJ databases">
        <title>Taxonomically Unique Crown Gall-Associated Xanthomonas Stains Have Deficiency in Virulence Repertories.</title>
        <authorList>
            <person name="Mafakheri H."/>
            <person name="Taghavi S.M."/>
            <person name="Dimkic I."/>
            <person name="Nemanja K."/>
            <person name="Osdaghi E."/>
        </authorList>
    </citation>
    <scope>NUCLEOTIDE SEQUENCE [LARGE SCALE GENOMIC DNA]</scope>
    <source>
        <strain evidence="2 3">FX4</strain>
    </source>
</reference>
<evidence type="ECO:0008006" key="4">
    <source>
        <dbReference type="Google" id="ProtNLM"/>
    </source>
</evidence>
<protein>
    <recommendedName>
        <fullName evidence="4">ABM domain-containing protein</fullName>
    </recommendedName>
</protein>
<dbReference type="EMBL" id="JAFIWB010000026">
    <property type="protein sequence ID" value="MBN6104141.1"/>
    <property type="molecule type" value="Genomic_DNA"/>
</dbReference>
<comment type="caution">
    <text evidence="2">The sequence shown here is derived from an EMBL/GenBank/DDBJ whole genome shotgun (WGS) entry which is preliminary data.</text>
</comment>
<accession>A0ABS3B7E5</accession>
<dbReference type="SUPFAM" id="SSF54909">
    <property type="entry name" value="Dimeric alpha+beta barrel"/>
    <property type="match status" value="1"/>
</dbReference>
<evidence type="ECO:0000313" key="2">
    <source>
        <dbReference type="EMBL" id="MBN6104141.1"/>
    </source>
</evidence>
<feature type="region of interest" description="Disordered" evidence="1">
    <location>
        <begin position="139"/>
        <end position="175"/>
    </location>
</feature>
<dbReference type="Proteomes" id="UP000695802">
    <property type="component" value="Unassembled WGS sequence"/>
</dbReference>
<gene>
    <name evidence="2" type="ORF">JR064_18430</name>
</gene>
<evidence type="ECO:0000256" key="1">
    <source>
        <dbReference type="SAM" id="MobiDB-lite"/>
    </source>
</evidence>